<gene>
    <name evidence="2" type="ORF">H4N64_40005</name>
</gene>
<evidence type="ECO:0000259" key="1">
    <source>
        <dbReference type="Pfam" id="PF25232"/>
    </source>
</evidence>
<proteinExistence type="predicted"/>
<dbReference type="AlphaFoldDB" id="A0A7X1JBB1"/>
<dbReference type="Pfam" id="PF25232">
    <property type="entry name" value="DUF7848"/>
    <property type="match status" value="1"/>
</dbReference>
<comment type="caution">
    <text evidence="2">The sequence shown here is derived from an EMBL/GenBank/DDBJ whole genome shotgun (WGS) entry which is preliminary data.</text>
</comment>
<sequence length="73" mass="8433">MARSILRYVPHRITRHPDTDINFEAECLKCDWTATPSIDDAAVDIECMRHTGATRHEGFRRICTSFALVERVE</sequence>
<organism evidence="2 3">
    <name type="scientific">Streptomyces cupreus</name>
    <dbReference type="NCBI Taxonomy" id="2759956"/>
    <lineage>
        <taxon>Bacteria</taxon>
        <taxon>Bacillati</taxon>
        <taxon>Actinomycetota</taxon>
        <taxon>Actinomycetes</taxon>
        <taxon>Kitasatosporales</taxon>
        <taxon>Streptomycetaceae</taxon>
        <taxon>Streptomyces</taxon>
    </lineage>
</organism>
<dbReference type="EMBL" id="JACMSF010000083">
    <property type="protein sequence ID" value="MBC2907593.1"/>
    <property type="molecule type" value="Genomic_DNA"/>
</dbReference>
<reference evidence="2 3" key="1">
    <citation type="submission" date="2020-08" db="EMBL/GenBank/DDBJ databases">
        <title>Streptomyces sp. PSKA01 genome sequencing and assembly.</title>
        <authorList>
            <person name="Mandal S."/>
            <person name="Maiti P.K."/>
            <person name="Das P."/>
        </authorList>
    </citation>
    <scope>NUCLEOTIDE SEQUENCE [LARGE SCALE GENOMIC DNA]</scope>
    <source>
        <strain evidence="2 3">PSKA01</strain>
    </source>
</reference>
<protein>
    <recommendedName>
        <fullName evidence="1">DUF7848 domain-containing protein</fullName>
    </recommendedName>
</protein>
<keyword evidence="3" id="KW-1185">Reference proteome</keyword>
<accession>A0A7X1JBB1</accession>
<evidence type="ECO:0000313" key="2">
    <source>
        <dbReference type="EMBL" id="MBC2907593.1"/>
    </source>
</evidence>
<dbReference type="InterPro" id="IPR057170">
    <property type="entry name" value="DUF7848"/>
</dbReference>
<feature type="domain" description="DUF7848" evidence="1">
    <location>
        <begin position="1"/>
        <end position="70"/>
    </location>
</feature>
<evidence type="ECO:0000313" key="3">
    <source>
        <dbReference type="Proteomes" id="UP000584670"/>
    </source>
</evidence>
<name>A0A7X1JBB1_9ACTN</name>
<dbReference type="RefSeq" id="WP_186287540.1">
    <property type="nucleotide sequence ID" value="NZ_JACMSF010000083.1"/>
</dbReference>
<dbReference type="Proteomes" id="UP000584670">
    <property type="component" value="Unassembled WGS sequence"/>
</dbReference>